<proteinExistence type="predicted"/>
<feature type="compositionally biased region" description="Basic and acidic residues" evidence="1">
    <location>
        <begin position="72"/>
        <end position="87"/>
    </location>
</feature>
<evidence type="ECO:0008006" key="5">
    <source>
        <dbReference type="Google" id="ProtNLM"/>
    </source>
</evidence>
<evidence type="ECO:0000256" key="2">
    <source>
        <dbReference type="SAM" id="SignalP"/>
    </source>
</evidence>
<evidence type="ECO:0000313" key="3">
    <source>
        <dbReference type="EMBL" id="GGC27726.1"/>
    </source>
</evidence>
<evidence type="ECO:0000256" key="1">
    <source>
        <dbReference type="SAM" id="MobiDB-lite"/>
    </source>
</evidence>
<reference evidence="4" key="1">
    <citation type="journal article" date="2019" name="Int. J. Syst. Evol. Microbiol.">
        <title>The Global Catalogue of Microorganisms (GCM) 10K type strain sequencing project: providing services to taxonomists for standard genome sequencing and annotation.</title>
        <authorList>
            <consortium name="The Broad Institute Genomics Platform"/>
            <consortium name="The Broad Institute Genome Sequencing Center for Infectious Disease"/>
            <person name="Wu L."/>
            <person name="Ma J."/>
        </authorList>
    </citation>
    <scope>NUCLEOTIDE SEQUENCE [LARGE SCALE GENOMIC DNA]</scope>
    <source>
        <strain evidence="4">CGMCC 1.12479</strain>
    </source>
</reference>
<dbReference type="Gene3D" id="1.20.120.1490">
    <property type="match status" value="1"/>
</dbReference>
<dbReference type="EMBL" id="BMFD01000001">
    <property type="protein sequence ID" value="GGC27726.1"/>
    <property type="molecule type" value="Genomic_DNA"/>
</dbReference>
<dbReference type="Proteomes" id="UP000635885">
    <property type="component" value="Unassembled WGS sequence"/>
</dbReference>
<sequence length="165" mass="18604">MKKLLTVLICFAIGTFTAQAQRGGQQRGQGMTPELRAEMMTNMMQERLELSAEQVEKVRKVNLARAKNMEMMGERGQSEARKAEAMNKRAGAKQKGKAKKEAAQKDVEEEVEVVTEEEFDQEIEKILSPEQRKKWEEVKQQRRPAGQQGGQRPTRGGMNRGGGNL</sequence>
<feature type="signal peptide" evidence="2">
    <location>
        <begin position="1"/>
        <end position="20"/>
    </location>
</feature>
<feature type="chain" id="PRO_5045320812" description="DUF4890 domain-containing protein" evidence="2">
    <location>
        <begin position="21"/>
        <end position="165"/>
    </location>
</feature>
<protein>
    <recommendedName>
        <fullName evidence="5">DUF4890 domain-containing protein</fullName>
    </recommendedName>
</protein>
<keyword evidence="2" id="KW-0732">Signal</keyword>
<keyword evidence="4" id="KW-1185">Reference proteome</keyword>
<accession>A0ABQ1LRE8</accession>
<organism evidence="3 4">
    <name type="scientific">Belliella aquatica</name>
    <dbReference type="NCBI Taxonomy" id="1323734"/>
    <lineage>
        <taxon>Bacteria</taxon>
        <taxon>Pseudomonadati</taxon>
        <taxon>Bacteroidota</taxon>
        <taxon>Cytophagia</taxon>
        <taxon>Cytophagales</taxon>
        <taxon>Cyclobacteriaceae</taxon>
        <taxon>Belliella</taxon>
    </lineage>
</organism>
<dbReference type="RefSeq" id="WP_188439001.1">
    <property type="nucleotide sequence ID" value="NZ_BMFD01000001.1"/>
</dbReference>
<feature type="compositionally biased region" description="Low complexity" evidence="1">
    <location>
        <begin position="143"/>
        <end position="157"/>
    </location>
</feature>
<feature type="compositionally biased region" description="Acidic residues" evidence="1">
    <location>
        <begin position="107"/>
        <end position="121"/>
    </location>
</feature>
<name>A0ABQ1LRE8_9BACT</name>
<feature type="compositionally biased region" description="Basic and acidic residues" evidence="1">
    <location>
        <begin position="122"/>
        <end position="140"/>
    </location>
</feature>
<evidence type="ECO:0000313" key="4">
    <source>
        <dbReference type="Proteomes" id="UP000635885"/>
    </source>
</evidence>
<gene>
    <name evidence="3" type="ORF">GCM10010993_03490</name>
</gene>
<comment type="caution">
    <text evidence="3">The sequence shown here is derived from an EMBL/GenBank/DDBJ whole genome shotgun (WGS) entry which is preliminary data.</text>
</comment>
<feature type="region of interest" description="Disordered" evidence="1">
    <location>
        <begin position="66"/>
        <end position="165"/>
    </location>
</feature>